<accession>A0A0L8H4I0</accession>
<protein>
    <submittedName>
        <fullName evidence="1">Uncharacterized protein</fullName>
    </submittedName>
</protein>
<dbReference type="SUPFAM" id="SSF56219">
    <property type="entry name" value="DNase I-like"/>
    <property type="match status" value="1"/>
</dbReference>
<dbReference type="AlphaFoldDB" id="A0A0L8H4I0"/>
<dbReference type="Gene3D" id="3.60.10.10">
    <property type="entry name" value="Endonuclease/exonuclease/phosphatase"/>
    <property type="match status" value="1"/>
</dbReference>
<gene>
    <name evidence="1" type="ORF">OCBIM_22022613mg</name>
</gene>
<dbReference type="InterPro" id="IPR036691">
    <property type="entry name" value="Endo/exonu/phosph_ase_sf"/>
</dbReference>
<reference evidence="1" key="1">
    <citation type="submission" date="2015-07" db="EMBL/GenBank/DDBJ databases">
        <title>MeaNS - Measles Nucleotide Surveillance Program.</title>
        <authorList>
            <person name="Tran T."/>
            <person name="Druce J."/>
        </authorList>
    </citation>
    <scope>NUCLEOTIDE SEQUENCE</scope>
    <source>
        <strain evidence="1">UCB-OBI-ISO-001</strain>
        <tissue evidence="1">Gonad</tissue>
    </source>
</reference>
<evidence type="ECO:0000313" key="1">
    <source>
        <dbReference type="EMBL" id="KOF84112.1"/>
    </source>
</evidence>
<organism evidence="1">
    <name type="scientific">Octopus bimaculoides</name>
    <name type="common">California two-spotted octopus</name>
    <dbReference type="NCBI Taxonomy" id="37653"/>
    <lineage>
        <taxon>Eukaryota</taxon>
        <taxon>Metazoa</taxon>
        <taxon>Spiralia</taxon>
        <taxon>Lophotrochozoa</taxon>
        <taxon>Mollusca</taxon>
        <taxon>Cephalopoda</taxon>
        <taxon>Coleoidea</taxon>
        <taxon>Octopodiformes</taxon>
        <taxon>Octopoda</taxon>
        <taxon>Incirrata</taxon>
        <taxon>Octopodidae</taxon>
        <taxon>Octopus</taxon>
    </lineage>
</organism>
<name>A0A0L8H4I0_OCTBM</name>
<dbReference type="EMBL" id="KQ419272">
    <property type="protein sequence ID" value="KOF84112.1"/>
    <property type="molecule type" value="Genomic_DNA"/>
</dbReference>
<proteinExistence type="predicted"/>
<dbReference type="STRING" id="37653.A0A0L8H4I0"/>
<sequence>MVMVVVASNSSGGYGIGGVSVVAVGRCCESSLTPFRSPVIQTYVPTNEAADDIKEDFYRWLQTTIDKSNRCKIVIVIGKLSAKGDDSKNKETITWTHSIGTINNGDRLCNICSTNGLVITDTCFPQETWVSPDSSTRCPIDYILIKLKMKLHSNTGRKCIKVKFETQNLESETYRTMFNVESRNRFQALKVEEGINTEVADNKN</sequence>